<dbReference type="InterPro" id="IPR036390">
    <property type="entry name" value="WH_DNA-bd_sf"/>
</dbReference>
<dbReference type="GO" id="GO:0003887">
    <property type="term" value="F:DNA-directed DNA polymerase activity"/>
    <property type="evidence" value="ECO:0007669"/>
    <property type="project" value="InterPro"/>
</dbReference>
<proteinExistence type="inferred from homology"/>
<protein>
    <submittedName>
        <fullName evidence="4">Initiator Replication protein</fullName>
    </submittedName>
</protein>
<dbReference type="EMBL" id="LT965930">
    <property type="protein sequence ID" value="SOU43251.1"/>
    <property type="molecule type" value="Genomic_DNA"/>
</dbReference>
<comment type="similarity">
    <text evidence="1">Belongs to the initiator RepB protein family.</text>
</comment>
<reference evidence="4 5" key="2">
    <citation type="submission" date="2017-11" db="EMBL/GenBank/DDBJ databases">
        <authorList>
            <person name="Han C.G."/>
        </authorList>
    </citation>
    <scope>NUCLEOTIDE SEQUENCE [LARGE SCALE GENOMIC DNA]</scope>
    <source>
        <strain evidence="5">ATCC 43555</strain>
        <strain evidence="4">ATCC43555</strain>
        <plasmid evidence="5">Plasmid pcar9p</plasmid>
    </source>
</reference>
<accession>A0A2K4XG18</accession>
<keyword evidence="6" id="KW-1185">Reference proteome</keyword>
<dbReference type="InterPro" id="IPR036388">
    <property type="entry name" value="WH-like_DNA-bd_sf"/>
</dbReference>
<name>A0A2K4XG18_PSEVC</name>
<dbReference type="EMBL" id="AQGW01000016">
    <property type="protein sequence ID" value="MBE0381629.1"/>
    <property type="molecule type" value="Genomic_DNA"/>
</dbReference>
<geneLocation type="plasmid" evidence="4">
    <name>PCAR9p</name>
</geneLocation>
<dbReference type="Proteomes" id="UP000615003">
    <property type="component" value="Unassembled WGS sequence"/>
</dbReference>
<evidence type="ECO:0000256" key="1">
    <source>
        <dbReference type="ARBA" id="ARBA00038283"/>
    </source>
</evidence>
<dbReference type="AlphaFoldDB" id="A0A2K4XG18"/>
<feature type="domain" description="Initiator Rep protein WH1" evidence="2">
    <location>
        <begin position="9"/>
        <end position="153"/>
    </location>
</feature>
<gene>
    <name evidence="4" type="primary">repA</name>
    <name evidence="4" type="ORF">PCAR9_P0057</name>
    <name evidence="3" type="ORF">PCARR_a3425</name>
</gene>
<dbReference type="GO" id="GO:0006270">
    <property type="term" value="P:DNA replication initiation"/>
    <property type="evidence" value="ECO:0007669"/>
    <property type="project" value="InterPro"/>
</dbReference>
<organism evidence="4 5">
    <name type="scientific">Pseudoalteromonas carrageenovora IAM 12662</name>
    <dbReference type="NCBI Taxonomy" id="1314868"/>
    <lineage>
        <taxon>Bacteria</taxon>
        <taxon>Pseudomonadati</taxon>
        <taxon>Pseudomonadota</taxon>
        <taxon>Gammaproteobacteria</taxon>
        <taxon>Alteromonadales</taxon>
        <taxon>Pseudoalteromonadaceae</taxon>
        <taxon>Pseudoalteromonas</taxon>
    </lineage>
</organism>
<evidence type="ECO:0000313" key="6">
    <source>
        <dbReference type="Proteomes" id="UP000615003"/>
    </source>
</evidence>
<reference evidence="3 6" key="1">
    <citation type="submission" date="2015-06" db="EMBL/GenBank/DDBJ databases">
        <title>Genome sequence of Pseudoalteromonas carrageenovora.</title>
        <authorList>
            <person name="Xie B.-B."/>
            <person name="Rong J.-C."/>
            <person name="Qin Q.-L."/>
            <person name="Zhang Y.-Z."/>
        </authorList>
    </citation>
    <scope>NUCLEOTIDE SEQUENCE [LARGE SCALE GENOMIC DNA]</scope>
    <source>
        <strain evidence="3 6">IAM 12662</strain>
    </source>
</reference>
<dbReference type="RefSeq" id="WP_104644231.1">
    <property type="nucleotide sequence ID" value="NZ_AQGW01000016.1"/>
</dbReference>
<geneLocation type="plasmid" evidence="5">
    <name>pcar9p</name>
</geneLocation>
<sequence>MSSKNSSKIVFANKLLHAGYSLEINEQRLINLALSKINSKKSNPGQIVIYPTEYAQCFGLSKRSVYEQLSSAAKSLQDKSVTILDDSGEAVSIPWVSNATYEKVKNQGSFITLEFSEAIEPYIFNIEGNFTELFFHNTVKLNSLASLRLYGLLNEVRNYHNYKRQGAVVVNFQLPEMKQKLFLSESYGAWRDFKSRVLLPAIEKINAHTDICVKFKPKKMGNCITAIEFAYSTQCPSKSEHIARPRLARRPKVKKGSHEEGVWARVNLNRLGGYELSNQNENPAFRLAKADIRRCITYAKIIGDDKAKSYYSKQLNKKQP</sequence>
<dbReference type="Pfam" id="PF21205">
    <property type="entry name" value="Rep3_C"/>
    <property type="match status" value="1"/>
</dbReference>
<dbReference type="Proteomes" id="UP000238288">
    <property type="component" value="Plasmid PCAR9p"/>
</dbReference>
<dbReference type="Gene3D" id="1.10.10.10">
    <property type="entry name" value="Winged helix-like DNA-binding domain superfamily/Winged helix DNA-binding domain"/>
    <property type="match status" value="2"/>
</dbReference>
<evidence type="ECO:0000313" key="5">
    <source>
        <dbReference type="Proteomes" id="UP000238288"/>
    </source>
</evidence>
<evidence type="ECO:0000313" key="4">
    <source>
        <dbReference type="EMBL" id="SOU43251.1"/>
    </source>
</evidence>
<evidence type="ECO:0000313" key="3">
    <source>
        <dbReference type="EMBL" id="MBE0381629.1"/>
    </source>
</evidence>
<dbReference type="Pfam" id="PF01051">
    <property type="entry name" value="Rep3_N"/>
    <property type="match status" value="1"/>
</dbReference>
<dbReference type="GeneID" id="93665945"/>
<dbReference type="InterPro" id="IPR000525">
    <property type="entry name" value="Initiator_Rep_WH1"/>
</dbReference>
<dbReference type="OrthoDB" id="9122127at2"/>
<dbReference type="SUPFAM" id="SSF46785">
    <property type="entry name" value="Winged helix' DNA-binding domain"/>
    <property type="match status" value="2"/>
</dbReference>
<keyword evidence="4" id="KW-0614">Plasmid</keyword>
<evidence type="ECO:0000259" key="2">
    <source>
        <dbReference type="Pfam" id="PF01051"/>
    </source>
</evidence>